<evidence type="ECO:0000256" key="6">
    <source>
        <dbReference type="ARBA" id="ARBA00023176"/>
    </source>
</evidence>
<comment type="function">
    <text evidence="1">Clathrin is the major protein of the polyhedral coat of coated pits and vesicles.</text>
</comment>
<dbReference type="GO" id="GO:0072583">
    <property type="term" value="P:clathrin-dependent endocytosis"/>
    <property type="evidence" value="ECO:0007669"/>
    <property type="project" value="TreeGrafter"/>
</dbReference>
<name>A0AAD6Q1T1_9ROSI</name>
<comment type="subcellular location">
    <subcellularLocation>
        <location evidence="2">Cytoplasmic vesicle membrane</location>
        <topology evidence="2">Peripheral membrane protein</topology>
        <orientation evidence="2">Cytoplasmic side</orientation>
    </subcellularLocation>
    <subcellularLocation>
        <location evidence="3">Membrane</location>
        <location evidence="3">Coated pit</location>
        <topology evidence="3">Peripheral membrane protein</topology>
        <orientation evidence="3">Cytoplasmic side</orientation>
    </subcellularLocation>
</comment>
<dbReference type="PANTHER" id="PTHR10639">
    <property type="entry name" value="CLATHRIN LIGHT CHAIN"/>
    <property type="match status" value="1"/>
</dbReference>
<dbReference type="GO" id="GO:0032050">
    <property type="term" value="F:clathrin heavy chain binding"/>
    <property type="evidence" value="ECO:0007669"/>
    <property type="project" value="TreeGrafter"/>
</dbReference>
<evidence type="ECO:0000313" key="9">
    <source>
        <dbReference type="Proteomes" id="UP001164929"/>
    </source>
</evidence>
<dbReference type="AlphaFoldDB" id="A0AAD6Q1T1"/>
<dbReference type="GO" id="GO:0030132">
    <property type="term" value="C:clathrin coat of coated pit"/>
    <property type="evidence" value="ECO:0007669"/>
    <property type="project" value="InterPro"/>
</dbReference>
<dbReference type="GO" id="GO:0006886">
    <property type="term" value="P:intracellular protein transport"/>
    <property type="evidence" value="ECO:0007669"/>
    <property type="project" value="InterPro"/>
</dbReference>
<dbReference type="GO" id="GO:0030130">
    <property type="term" value="C:clathrin coat of trans-Golgi network vesicle"/>
    <property type="evidence" value="ECO:0007669"/>
    <property type="project" value="InterPro"/>
</dbReference>
<evidence type="ECO:0000256" key="5">
    <source>
        <dbReference type="ARBA" id="ARBA00023136"/>
    </source>
</evidence>
<comment type="caution">
    <text evidence="8">The sequence shown here is derived from an EMBL/GenBank/DDBJ whole genome shotgun (WGS) entry which is preliminary data.</text>
</comment>
<evidence type="ECO:0000256" key="3">
    <source>
        <dbReference type="ARBA" id="ARBA00004277"/>
    </source>
</evidence>
<dbReference type="PANTHER" id="PTHR10639:SF33">
    <property type="entry name" value="CLATHRIN LIGHT CHAIN 1"/>
    <property type="match status" value="1"/>
</dbReference>
<protein>
    <submittedName>
        <fullName evidence="8">Uncharacterized protein</fullName>
    </submittedName>
</protein>
<keyword evidence="9" id="KW-1185">Reference proteome</keyword>
<accession>A0AAD6Q1T1</accession>
<evidence type="ECO:0000313" key="8">
    <source>
        <dbReference type="EMBL" id="KAJ6975877.1"/>
    </source>
</evidence>
<reference evidence="8" key="1">
    <citation type="journal article" date="2023" name="Mol. Ecol. Resour.">
        <title>Chromosome-level genome assembly of a triploid poplar Populus alba 'Berolinensis'.</title>
        <authorList>
            <person name="Chen S."/>
            <person name="Yu Y."/>
            <person name="Wang X."/>
            <person name="Wang S."/>
            <person name="Zhang T."/>
            <person name="Zhou Y."/>
            <person name="He R."/>
            <person name="Meng N."/>
            <person name="Wang Y."/>
            <person name="Liu W."/>
            <person name="Liu Z."/>
            <person name="Liu J."/>
            <person name="Guo Q."/>
            <person name="Huang H."/>
            <person name="Sederoff R.R."/>
            <person name="Wang G."/>
            <person name="Qu G."/>
            <person name="Chen S."/>
        </authorList>
    </citation>
    <scope>NUCLEOTIDE SEQUENCE</scope>
    <source>
        <strain evidence="8">SC-2020</strain>
    </source>
</reference>
<dbReference type="Proteomes" id="UP001164929">
    <property type="component" value="Chromosome 13"/>
</dbReference>
<sequence length="89" mass="10423">MTPQSSMSNVIMNIGDDTSFPGATPLAQENFINDSNMHSSEVYGFEMFSAFFYERRQQNCETSKARNREREKLYLANQEKFHKEADKHY</sequence>
<keyword evidence="6" id="KW-0168">Coated pit</keyword>
<evidence type="ECO:0000256" key="2">
    <source>
        <dbReference type="ARBA" id="ARBA00004180"/>
    </source>
</evidence>
<evidence type="ECO:0000256" key="4">
    <source>
        <dbReference type="ARBA" id="ARBA00005263"/>
    </source>
</evidence>
<keyword evidence="5" id="KW-0472">Membrane</keyword>
<organism evidence="8 9">
    <name type="scientific">Populus alba x Populus x berolinensis</name>
    <dbReference type="NCBI Taxonomy" id="444605"/>
    <lineage>
        <taxon>Eukaryota</taxon>
        <taxon>Viridiplantae</taxon>
        <taxon>Streptophyta</taxon>
        <taxon>Embryophyta</taxon>
        <taxon>Tracheophyta</taxon>
        <taxon>Spermatophyta</taxon>
        <taxon>Magnoliopsida</taxon>
        <taxon>eudicotyledons</taxon>
        <taxon>Gunneridae</taxon>
        <taxon>Pentapetalae</taxon>
        <taxon>rosids</taxon>
        <taxon>fabids</taxon>
        <taxon>Malpighiales</taxon>
        <taxon>Salicaceae</taxon>
        <taxon>Saliceae</taxon>
        <taxon>Populus</taxon>
    </lineage>
</organism>
<keyword evidence="7" id="KW-0968">Cytoplasmic vesicle</keyword>
<comment type="similarity">
    <text evidence="4">Belongs to the clathrin light chain family.</text>
</comment>
<dbReference type="InterPro" id="IPR000996">
    <property type="entry name" value="Clathrin_L-chain"/>
</dbReference>
<evidence type="ECO:0000256" key="7">
    <source>
        <dbReference type="ARBA" id="ARBA00023329"/>
    </source>
</evidence>
<gene>
    <name evidence="8" type="ORF">NC653_031641</name>
</gene>
<dbReference type="EMBL" id="JAQIZT010000013">
    <property type="protein sequence ID" value="KAJ6975877.1"/>
    <property type="molecule type" value="Genomic_DNA"/>
</dbReference>
<evidence type="ECO:0000256" key="1">
    <source>
        <dbReference type="ARBA" id="ARBA00003913"/>
    </source>
</evidence>
<dbReference type="GO" id="GO:0005198">
    <property type="term" value="F:structural molecule activity"/>
    <property type="evidence" value="ECO:0007669"/>
    <property type="project" value="InterPro"/>
</dbReference>
<proteinExistence type="inferred from homology"/>